<dbReference type="InterPro" id="IPR028098">
    <property type="entry name" value="Glyco_trans_4-like_N"/>
</dbReference>
<evidence type="ECO:0000259" key="1">
    <source>
        <dbReference type="Pfam" id="PF13439"/>
    </source>
</evidence>
<keyword evidence="2" id="KW-0328">Glycosyltransferase</keyword>
<evidence type="ECO:0000313" key="2">
    <source>
        <dbReference type="EMBL" id="WGZ89422.1"/>
    </source>
</evidence>
<keyword evidence="2" id="KW-0808">Transferase</keyword>
<proteinExistence type="predicted"/>
<dbReference type="EMBL" id="CP124755">
    <property type="protein sequence ID" value="WGZ89422.1"/>
    <property type="molecule type" value="Genomic_DNA"/>
</dbReference>
<dbReference type="Pfam" id="PF13439">
    <property type="entry name" value="Glyco_transf_4"/>
    <property type="match status" value="1"/>
</dbReference>
<dbReference type="Gene3D" id="3.40.50.2000">
    <property type="entry name" value="Glycogen Phosphorylase B"/>
    <property type="match status" value="2"/>
</dbReference>
<reference evidence="2" key="1">
    <citation type="journal article" date="2023" name="Int. J. Mol. Sci.">
        <title>Metagenomics Revealed a New Genus 'Candidatus Thiocaldithrix dubininis' gen. nov., sp. nov. and a New Species 'Candidatus Thiothrix putei' sp. nov. in the Family Thiotrichaceae, Some Members of Which Have Traits of Both Na+- and H+-Motive Energetics.</title>
        <authorList>
            <person name="Ravin N.V."/>
            <person name="Muntyan M.S."/>
            <person name="Smolyakov D.D."/>
            <person name="Rudenko T.S."/>
            <person name="Beletsky A.V."/>
            <person name="Mardanov A.V."/>
            <person name="Grabovich M.Y."/>
        </authorList>
    </citation>
    <scope>NUCLEOTIDE SEQUENCE</scope>
    <source>
        <strain evidence="2">GKL-01</strain>
    </source>
</reference>
<dbReference type="Pfam" id="PF13692">
    <property type="entry name" value="Glyco_trans_1_4"/>
    <property type="match status" value="1"/>
</dbReference>
<dbReference type="CDD" id="cd03814">
    <property type="entry name" value="GT4-like"/>
    <property type="match status" value="1"/>
</dbReference>
<organism evidence="2">
    <name type="scientific">Candidatus Thiocaldithrix dubininis</name>
    <dbReference type="NCBI Taxonomy" id="3080823"/>
    <lineage>
        <taxon>Bacteria</taxon>
        <taxon>Pseudomonadati</taxon>
        <taxon>Pseudomonadota</taxon>
        <taxon>Gammaproteobacteria</taxon>
        <taxon>Thiotrichales</taxon>
        <taxon>Thiotrichaceae</taxon>
        <taxon>Candidatus Thiocaldithrix</taxon>
    </lineage>
</organism>
<dbReference type="EC" id="2.4.-.-" evidence="2"/>
<feature type="domain" description="Glycosyltransferase subfamily 4-like N-terminal" evidence="1">
    <location>
        <begin position="21"/>
        <end position="192"/>
    </location>
</feature>
<dbReference type="InterPro" id="IPR050194">
    <property type="entry name" value="Glycosyltransferase_grp1"/>
</dbReference>
<dbReference type="GO" id="GO:0016757">
    <property type="term" value="F:glycosyltransferase activity"/>
    <property type="evidence" value="ECO:0007669"/>
    <property type="project" value="UniProtKB-KW"/>
</dbReference>
<dbReference type="KEGG" id="tdu:QJT80_07840"/>
<protein>
    <submittedName>
        <fullName evidence="2">Glycosyltransferase family 1 protein</fullName>
        <ecNumber evidence="2">2.4.-.-</ecNumber>
    </submittedName>
</protein>
<dbReference type="PANTHER" id="PTHR45947">
    <property type="entry name" value="SULFOQUINOVOSYL TRANSFERASE SQD2"/>
    <property type="match status" value="1"/>
</dbReference>
<dbReference type="SUPFAM" id="SSF53756">
    <property type="entry name" value="UDP-Glycosyltransferase/glycogen phosphorylase"/>
    <property type="match status" value="1"/>
</dbReference>
<dbReference type="AlphaFoldDB" id="A0AA95H0Q3"/>
<dbReference type="Proteomes" id="UP001300672">
    <property type="component" value="Chromosome"/>
</dbReference>
<dbReference type="PANTHER" id="PTHR45947:SF3">
    <property type="entry name" value="SULFOQUINOVOSYL TRANSFERASE SQD2"/>
    <property type="match status" value="1"/>
</dbReference>
<reference evidence="2" key="2">
    <citation type="submission" date="2023-04" db="EMBL/GenBank/DDBJ databases">
        <authorList>
            <person name="Beletskiy A.V."/>
            <person name="Mardanov A.V."/>
            <person name="Ravin N.V."/>
        </authorList>
    </citation>
    <scope>NUCLEOTIDE SEQUENCE</scope>
    <source>
        <strain evidence="2">GKL-01</strain>
    </source>
</reference>
<gene>
    <name evidence="2" type="ORF">QJT80_07840</name>
</gene>
<name>A0AA95H0Q3_9GAMM</name>
<sequence>MKQKVQPIRLSIITETYPPDINGVAHTIHQLVKGLRQLPHYQLQLIRLAQPHESIKELNSCQNFTEIALTGFSLPFYKEVRVGLPHYFYLLTLWRQQRPTIVQIVTEGLLGWAALKAARYLKIPVISDFHTHFAQYSQHYRLGFAFKWANSYLRALHNQTLLTLVPTLELKQQLSQQGYRNLALLSRGIDTELFNPQQRQPSLRAQWQLQPAQLLVVLVTRLAVEKNLELAFQAFRAIQTQVPDAKFLIVGDGPERTRLQALYPDCLFVGMQRGIALAQHYASADLFLYPSTSETYGNVIVEAMASGLPVLSFDYAAAHQHIRQGENGWVVPFADHTGFIQASVELALQPALCQRLGQQAAVTARQLSWSKVVAQLDQQIQSIVSTYSAG</sequence>
<accession>A0AA95H0Q3</accession>